<dbReference type="InterPro" id="IPR005094">
    <property type="entry name" value="Endonuclease_MobA/VirD2"/>
</dbReference>
<proteinExistence type="predicted"/>
<dbReference type="AlphaFoldDB" id="A0A974WK54"/>
<dbReference type="EMBL" id="CP070608">
    <property type="protein sequence ID" value="QSE98642.1"/>
    <property type="molecule type" value="Genomic_DNA"/>
</dbReference>
<name>A0A974WK54_9BACT</name>
<dbReference type="Pfam" id="PF03432">
    <property type="entry name" value="Relaxase"/>
    <property type="match status" value="1"/>
</dbReference>
<dbReference type="Proteomes" id="UP000662783">
    <property type="component" value="Chromosome"/>
</dbReference>
<accession>A0A974WK54</accession>
<reference evidence="2" key="1">
    <citation type="submission" date="2021-02" db="EMBL/GenBank/DDBJ databases">
        <title>Fulvivirga sp. S481 isolated from sea water.</title>
        <authorList>
            <person name="Bae S.S."/>
            <person name="Baek K."/>
        </authorList>
    </citation>
    <scope>NUCLEOTIDE SEQUENCE</scope>
    <source>
        <strain evidence="2">S481</strain>
    </source>
</reference>
<evidence type="ECO:0000313" key="2">
    <source>
        <dbReference type="EMBL" id="QSE98642.1"/>
    </source>
</evidence>
<gene>
    <name evidence="2" type="ORF">JR347_06070</name>
</gene>
<organism evidence="2 3">
    <name type="scientific">Fulvivirga lutea</name>
    <dbReference type="NCBI Taxonomy" id="2810512"/>
    <lineage>
        <taxon>Bacteria</taxon>
        <taxon>Pseudomonadati</taxon>
        <taxon>Bacteroidota</taxon>
        <taxon>Cytophagia</taxon>
        <taxon>Cytophagales</taxon>
        <taxon>Fulvivirgaceae</taxon>
        <taxon>Fulvivirga</taxon>
    </lineage>
</organism>
<dbReference type="KEGG" id="fuv:JR347_06070"/>
<keyword evidence="3" id="KW-1185">Reference proteome</keyword>
<evidence type="ECO:0000313" key="3">
    <source>
        <dbReference type="Proteomes" id="UP000662783"/>
    </source>
</evidence>
<dbReference type="RefSeq" id="WP_205723156.1">
    <property type="nucleotide sequence ID" value="NZ_CP070608.1"/>
</dbReference>
<evidence type="ECO:0000259" key="1">
    <source>
        <dbReference type="Pfam" id="PF03432"/>
    </source>
</evidence>
<feature type="domain" description="MobA/VirD2-like nuclease" evidence="1">
    <location>
        <begin position="18"/>
        <end position="152"/>
    </location>
</feature>
<sequence>MIIKVLPSPQNLYKSVDYLVQKAKGTEVIYVNGVQPDCTIGEMVQEFELVASLAGERLQHKYLHSTLAFDVNDFPNGITNDKMVEYSLYYLQQMGFTDENQVAIFLHHDRDETHYHCHVTANRVDVNGKIVSDSFSKIQTLEIITQLEDLHDLPKHQDRINQRKEDALNLVRKVGYLELDEARNRMYLEEVLRSARYKLYINKYKSDYRLTVCEMGSLCKWKAFYDRDIFNSVSRQNKIKNDKSKEENKLARGAEKGL</sequence>
<protein>
    <submittedName>
        <fullName evidence="2">Relaxase/mobilization nuclease domain-containing protein</fullName>
    </submittedName>
</protein>